<dbReference type="EMBL" id="VSSQ01037988">
    <property type="protein sequence ID" value="MPM90838.1"/>
    <property type="molecule type" value="Genomic_DNA"/>
</dbReference>
<gene>
    <name evidence="1" type="ORF">SDC9_137960</name>
</gene>
<organism evidence="1">
    <name type="scientific">bioreactor metagenome</name>
    <dbReference type="NCBI Taxonomy" id="1076179"/>
    <lineage>
        <taxon>unclassified sequences</taxon>
        <taxon>metagenomes</taxon>
        <taxon>ecological metagenomes</taxon>
    </lineage>
</organism>
<proteinExistence type="predicted"/>
<dbReference type="AlphaFoldDB" id="A0A645DP09"/>
<comment type="caution">
    <text evidence="1">The sequence shown here is derived from an EMBL/GenBank/DDBJ whole genome shotgun (WGS) entry which is preliminary data.</text>
</comment>
<name>A0A645DP09_9ZZZZ</name>
<reference evidence="1" key="1">
    <citation type="submission" date="2019-08" db="EMBL/GenBank/DDBJ databases">
        <authorList>
            <person name="Kucharzyk K."/>
            <person name="Murdoch R.W."/>
            <person name="Higgins S."/>
            <person name="Loffler F."/>
        </authorList>
    </citation>
    <scope>NUCLEOTIDE SEQUENCE</scope>
</reference>
<protein>
    <submittedName>
        <fullName evidence="1">Uncharacterized protein</fullName>
    </submittedName>
</protein>
<evidence type="ECO:0000313" key="1">
    <source>
        <dbReference type="EMBL" id="MPM90838.1"/>
    </source>
</evidence>
<sequence>MISALEITPNFFDQLIRLVPGDGYKIDLPFKKTK</sequence>
<accession>A0A645DP09</accession>